<proteinExistence type="predicted"/>
<dbReference type="Proteomes" id="UP000077926">
    <property type="component" value="Chromosome"/>
</dbReference>
<accession>A0A1B3XPH5</accession>
<protein>
    <submittedName>
        <fullName evidence="1">Uncharacterized protein</fullName>
    </submittedName>
</protein>
<dbReference type="AlphaFoldDB" id="A0A1B3XPH5"/>
<organism evidence="1 2">
    <name type="scientific">Peribacillus muralis</name>
    <dbReference type="NCBI Taxonomy" id="264697"/>
    <lineage>
        <taxon>Bacteria</taxon>
        <taxon>Bacillati</taxon>
        <taxon>Bacillota</taxon>
        <taxon>Bacilli</taxon>
        <taxon>Bacillales</taxon>
        <taxon>Bacillaceae</taxon>
        <taxon>Peribacillus</taxon>
    </lineage>
</organism>
<reference evidence="1 2" key="1">
    <citation type="submission" date="2016-08" db="EMBL/GenBank/DDBJ databases">
        <title>Complete genome sequence of Bacillus muralis G25-68, a strain with toxicity to nematodes.</title>
        <authorList>
            <person name="Zheng Z."/>
        </authorList>
    </citation>
    <scope>NUCLEOTIDE SEQUENCE [LARGE SCALE GENOMIC DNA]</scope>
    <source>
        <strain evidence="1 2">G25-68</strain>
    </source>
</reference>
<dbReference type="KEGG" id="bmur:ABE28_012255"/>
<name>A0A1B3XPH5_9BACI</name>
<dbReference type="EMBL" id="CP017080">
    <property type="protein sequence ID" value="AOH55123.1"/>
    <property type="molecule type" value="Genomic_DNA"/>
</dbReference>
<gene>
    <name evidence="1" type="ORF">ABE28_012255</name>
</gene>
<evidence type="ECO:0000313" key="2">
    <source>
        <dbReference type="Proteomes" id="UP000077926"/>
    </source>
</evidence>
<keyword evidence="2" id="KW-1185">Reference proteome</keyword>
<evidence type="ECO:0000313" key="1">
    <source>
        <dbReference type="EMBL" id="AOH55123.1"/>
    </source>
</evidence>
<sequence length="71" mass="8309">MWQYASMGMRLERGKVKRALTLQGFDMQMTIVKREDDDFPADSIVLISSRPLMQTNIHPKSFCFCRKPEAR</sequence>